<keyword evidence="1" id="KW-0813">Transport</keyword>
<evidence type="ECO:0000256" key="2">
    <source>
        <dbReference type="ARBA" id="ARBA00022741"/>
    </source>
</evidence>
<protein>
    <submittedName>
        <fullName evidence="8">Hemin import ATP-binding protein HmuV</fullName>
    </submittedName>
</protein>
<accession>A0A918XW09</accession>
<comment type="function">
    <text evidence="5">Part of the ABC transporter complex HmuTUV involved in hemin import. Responsible for energy coupling to the transport system.</text>
</comment>
<reference evidence="8" key="2">
    <citation type="submission" date="2020-09" db="EMBL/GenBank/DDBJ databases">
        <authorList>
            <person name="Sun Q."/>
            <person name="Kim S."/>
        </authorList>
    </citation>
    <scope>NUCLEOTIDE SEQUENCE</scope>
    <source>
        <strain evidence="8">KCTC 42651</strain>
    </source>
</reference>
<comment type="caution">
    <text evidence="8">The sequence shown here is derived from an EMBL/GenBank/DDBJ whole genome shotgun (WGS) entry which is preliminary data.</text>
</comment>
<evidence type="ECO:0000313" key="8">
    <source>
        <dbReference type="EMBL" id="GHD57854.1"/>
    </source>
</evidence>
<dbReference type="PANTHER" id="PTHR42794">
    <property type="entry name" value="HEMIN IMPORT ATP-BINDING PROTEIN HMUV"/>
    <property type="match status" value="1"/>
</dbReference>
<dbReference type="PROSITE" id="PS50893">
    <property type="entry name" value="ABC_TRANSPORTER_2"/>
    <property type="match status" value="1"/>
</dbReference>
<dbReference type="InterPro" id="IPR027417">
    <property type="entry name" value="P-loop_NTPase"/>
</dbReference>
<dbReference type="PANTHER" id="PTHR42794:SF1">
    <property type="entry name" value="HEMIN IMPORT ATP-BINDING PROTEIN HMUV"/>
    <property type="match status" value="1"/>
</dbReference>
<keyword evidence="4" id="KW-1278">Translocase</keyword>
<reference evidence="8" key="1">
    <citation type="journal article" date="2014" name="Int. J. Syst. Evol. Microbiol.">
        <title>Complete genome sequence of Corynebacterium casei LMG S-19264T (=DSM 44701T), isolated from a smear-ripened cheese.</title>
        <authorList>
            <consortium name="US DOE Joint Genome Institute (JGI-PGF)"/>
            <person name="Walter F."/>
            <person name="Albersmeier A."/>
            <person name="Kalinowski J."/>
            <person name="Ruckert C."/>
        </authorList>
    </citation>
    <scope>NUCLEOTIDE SEQUENCE</scope>
    <source>
        <strain evidence="8">KCTC 42651</strain>
    </source>
</reference>
<evidence type="ECO:0000256" key="5">
    <source>
        <dbReference type="ARBA" id="ARBA00037066"/>
    </source>
</evidence>
<evidence type="ECO:0000313" key="9">
    <source>
        <dbReference type="Proteomes" id="UP000630353"/>
    </source>
</evidence>
<dbReference type="Pfam" id="PF00005">
    <property type="entry name" value="ABC_tran"/>
    <property type="match status" value="1"/>
</dbReference>
<feature type="domain" description="ABC transporter" evidence="7">
    <location>
        <begin position="2"/>
        <end position="243"/>
    </location>
</feature>
<dbReference type="CDD" id="cd03214">
    <property type="entry name" value="ABC_Iron-Siderophores_B12_Hemin"/>
    <property type="match status" value="1"/>
</dbReference>
<dbReference type="InterPro" id="IPR003593">
    <property type="entry name" value="AAA+_ATPase"/>
</dbReference>
<name>A0A918XW09_9PROT</name>
<dbReference type="GO" id="GO:0005524">
    <property type="term" value="F:ATP binding"/>
    <property type="evidence" value="ECO:0007669"/>
    <property type="project" value="UniProtKB-KW"/>
</dbReference>
<evidence type="ECO:0000256" key="3">
    <source>
        <dbReference type="ARBA" id="ARBA00022840"/>
    </source>
</evidence>
<keyword evidence="3 8" id="KW-0067">ATP-binding</keyword>
<dbReference type="NCBIfam" id="NF010068">
    <property type="entry name" value="PRK13548.1"/>
    <property type="match status" value="1"/>
</dbReference>
<dbReference type="Proteomes" id="UP000630353">
    <property type="component" value="Unassembled WGS sequence"/>
</dbReference>
<dbReference type="Gene3D" id="3.40.50.300">
    <property type="entry name" value="P-loop containing nucleotide triphosphate hydrolases"/>
    <property type="match status" value="1"/>
</dbReference>
<gene>
    <name evidence="8" type="primary">hmuV</name>
    <name evidence="8" type="ORF">GCM10017083_39840</name>
</gene>
<dbReference type="InterPro" id="IPR003439">
    <property type="entry name" value="ABC_transporter-like_ATP-bd"/>
</dbReference>
<dbReference type="GO" id="GO:0016887">
    <property type="term" value="F:ATP hydrolysis activity"/>
    <property type="evidence" value="ECO:0007669"/>
    <property type="project" value="InterPro"/>
</dbReference>
<sequence length="296" mass="30780">MLTACDLGIRVDGKWLLRNVSLRLDPGELTVVLGPNGSGKSTLLGALAGERTASAGTVEFAGRPIAAWPAAALARRRAVLPQSSTLQFHFTVEEVVGLGRTPFRGTAEASADRAATGAAMRTAGIEGLRDRLVPSLSGGERQRVHLARCLAQLAAPVADDGPKALLLDEPTTGLDPAHQHRLMSVARDFARAGGLAFAIIHDLNLAAQYADRLLILQAGRLVYDGSPLEGLTPGRLSSVFEIDAAVVAHPAGDRPLIVQLGARDGRPGTGVPGPVGRPSCSDRWSGSVPRTPGNAA</sequence>
<dbReference type="SMART" id="SM00382">
    <property type="entry name" value="AAA"/>
    <property type="match status" value="1"/>
</dbReference>
<dbReference type="RefSeq" id="WP_189992916.1">
    <property type="nucleotide sequence ID" value="NZ_BMZS01000010.1"/>
</dbReference>
<proteinExistence type="predicted"/>
<dbReference type="SUPFAM" id="SSF52540">
    <property type="entry name" value="P-loop containing nucleoside triphosphate hydrolases"/>
    <property type="match status" value="1"/>
</dbReference>
<dbReference type="AlphaFoldDB" id="A0A918XW09"/>
<keyword evidence="2" id="KW-0547">Nucleotide-binding</keyword>
<keyword evidence="9" id="KW-1185">Reference proteome</keyword>
<dbReference type="EMBL" id="BMZS01000010">
    <property type="protein sequence ID" value="GHD57854.1"/>
    <property type="molecule type" value="Genomic_DNA"/>
</dbReference>
<evidence type="ECO:0000256" key="6">
    <source>
        <dbReference type="SAM" id="MobiDB-lite"/>
    </source>
</evidence>
<evidence type="ECO:0000256" key="4">
    <source>
        <dbReference type="ARBA" id="ARBA00022967"/>
    </source>
</evidence>
<evidence type="ECO:0000256" key="1">
    <source>
        <dbReference type="ARBA" id="ARBA00022448"/>
    </source>
</evidence>
<feature type="region of interest" description="Disordered" evidence="6">
    <location>
        <begin position="263"/>
        <end position="296"/>
    </location>
</feature>
<organism evidence="8 9">
    <name type="scientific">Thalassobaculum fulvum</name>
    <dbReference type="NCBI Taxonomy" id="1633335"/>
    <lineage>
        <taxon>Bacteria</taxon>
        <taxon>Pseudomonadati</taxon>
        <taxon>Pseudomonadota</taxon>
        <taxon>Alphaproteobacteria</taxon>
        <taxon>Rhodospirillales</taxon>
        <taxon>Thalassobaculaceae</taxon>
        <taxon>Thalassobaculum</taxon>
    </lineage>
</organism>
<evidence type="ECO:0000259" key="7">
    <source>
        <dbReference type="PROSITE" id="PS50893"/>
    </source>
</evidence>